<dbReference type="PATRIC" id="fig|1122985.7.peg.2512"/>
<sequence length="769" mass="87199">MAKILTIILAVSWSMAIVAQEKVTGHVYDPSHKAIVGATVVMLSSPDSTYICGEVSDDQGRFIMPRPQGEWMIAVSCLGYETAIVRPGSGDSVSIVLREVQHQLDEVKVKASRPMSQLTRDGFRYAIRGTTLAHAGTLEDVLVVMPLMRKTESGYDVMGRGQAVFFVDGHRIYNFSELGHLSSDAIKSLEVVTNPGSEYDASIKAVVRVTTYTNVAQGLSVDARSTWYQNRNTSAIEQINLRYSARRWTVYDNFEYRSDNYLKWKDLTQTVHVDTLWNEVSNEQEHRKHNRVENTVGLDYHIAGQSYVGGRYMLTLDTRNRMDLSSVNRISADGQPYDLLHTDGQERGHSNPSHLINVYYSGTVNKFKINTDLDYLRSTTETDNAYDETSQTGRSRTFSAVSHVNNRLLSLRVSVGHKLWRGDATVGVEYVHTRRNDDYASTLGEMPTSQSLLRETQRAAFADYSVLTGVGLFGLGIRAENSEFTFHPGNGEADVNQSVFRVYPNLSWGIRVGQLQAQLLYSTEVSRPTYRQLSKNVLYGSRYTWQMGNPLLRPEYVHELTLQGVWWIVQFQLGYSDTRNAIINWGTQSATHSAVSIMSYRNLSSVKQMRLAVVVSKGFGAWTPQLTAVMNKQFLHLTTGTGQYNLSSPIWVVKLSNNFQIGRALSLFLTADYQSQGDYRNVHLSRDMWSVNFNAVKTLFHDRLSVQLKVNDIFDSKKDRNDIYNDQMVMRLLNRYDFRAVSITLRYKLNSKDHKSHSHSDADQEIKRL</sequence>
<dbReference type="HOGENOM" id="CLU_017617_3_0_10"/>
<dbReference type="AlphaFoldDB" id="A0A069QHI3"/>
<dbReference type="SUPFAM" id="SSF56935">
    <property type="entry name" value="Porins"/>
    <property type="match status" value="1"/>
</dbReference>
<evidence type="ECO:0000313" key="4">
    <source>
        <dbReference type="Proteomes" id="UP000027442"/>
    </source>
</evidence>
<organism evidence="3 4">
    <name type="scientific">Hoylesella loescheii DSM 19665 = JCM 12249 = ATCC 15930</name>
    <dbReference type="NCBI Taxonomy" id="1122985"/>
    <lineage>
        <taxon>Bacteria</taxon>
        <taxon>Pseudomonadati</taxon>
        <taxon>Bacteroidota</taxon>
        <taxon>Bacteroidia</taxon>
        <taxon>Bacteroidales</taxon>
        <taxon>Prevotellaceae</taxon>
        <taxon>Hoylesella</taxon>
    </lineage>
</organism>
<keyword evidence="1" id="KW-0732">Signal</keyword>
<dbReference type="EMBL" id="JNGW01000105">
    <property type="protein sequence ID" value="KDR51504.1"/>
    <property type="molecule type" value="Genomic_DNA"/>
</dbReference>
<protein>
    <recommendedName>
        <fullName evidence="2">Outer membrane protein beta-barrel domain-containing protein</fullName>
    </recommendedName>
</protein>
<reference evidence="3 4" key="1">
    <citation type="submission" date="2013-08" db="EMBL/GenBank/DDBJ databases">
        <authorList>
            <person name="Weinstock G."/>
            <person name="Sodergren E."/>
            <person name="Wylie T."/>
            <person name="Fulton L."/>
            <person name="Fulton R."/>
            <person name="Fronick C."/>
            <person name="O'Laughlin M."/>
            <person name="Godfrey J."/>
            <person name="Miner T."/>
            <person name="Herter B."/>
            <person name="Appelbaum E."/>
            <person name="Cordes M."/>
            <person name="Lek S."/>
            <person name="Wollam A."/>
            <person name="Pepin K.H."/>
            <person name="Palsikar V.B."/>
            <person name="Mitreva M."/>
            <person name="Wilson R.K."/>
        </authorList>
    </citation>
    <scope>NUCLEOTIDE SEQUENCE [LARGE SCALE GENOMIC DNA]</scope>
    <source>
        <strain evidence="3 4">ATCC 15930</strain>
    </source>
</reference>
<gene>
    <name evidence="3" type="ORF">HMPREF1991_02426</name>
</gene>
<evidence type="ECO:0000313" key="3">
    <source>
        <dbReference type="EMBL" id="KDR51504.1"/>
    </source>
</evidence>
<keyword evidence="4" id="KW-1185">Reference proteome</keyword>
<feature type="domain" description="Outer membrane protein beta-barrel" evidence="2">
    <location>
        <begin position="368"/>
        <end position="747"/>
    </location>
</feature>
<evidence type="ECO:0000256" key="1">
    <source>
        <dbReference type="SAM" id="SignalP"/>
    </source>
</evidence>
<name>A0A069QHI3_HOYLO</name>
<dbReference type="InterPro" id="IPR008969">
    <property type="entry name" value="CarboxyPept-like_regulatory"/>
</dbReference>
<comment type="caution">
    <text evidence="3">The sequence shown here is derived from an EMBL/GenBank/DDBJ whole genome shotgun (WGS) entry which is preliminary data.</text>
</comment>
<dbReference type="eggNOG" id="COG1629">
    <property type="taxonomic scope" value="Bacteria"/>
</dbReference>
<proteinExistence type="predicted"/>
<dbReference type="Pfam" id="PF14905">
    <property type="entry name" value="OMP_b-brl_3"/>
    <property type="match status" value="1"/>
</dbReference>
<accession>A0A069QHI3</accession>
<feature type="chain" id="PRO_5001668551" description="Outer membrane protein beta-barrel domain-containing protein" evidence="1">
    <location>
        <begin position="20"/>
        <end position="769"/>
    </location>
</feature>
<dbReference type="SUPFAM" id="SSF49464">
    <property type="entry name" value="Carboxypeptidase regulatory domain-like"/>
    <property type="match status" value="1"/>
</dbReference>
<dbReference type="RefSeq" id="WP_025789985.1">
    <property type="nucleotide sequence ID" value="NZ_KL205536.1"/>
</dbReference>
<feature type="signal peptide" evidence="1">
    <location>
        <begin position="1"/>
        <end position="19"/>
    </location>
</feature>
<dbReference type="Gene3D" id="2.60.40.1120">
    <property type="entry name" value="Carboxypeptidase-like, regulatory domain"/>
    <property type="match status" value="1"/>
</dbReference>
<dbReference type="Proteomes" id="UP000027442">
    <property type="component" value="Unassembled WGS sequence"/>
</dbReference>
<dbReference type="InterPro" id="IPR041700">
    <property type="entry name" value="OMP_b-brl_3"/>
</dbReference>
<evidence type="ECO:0000259" key="2">
    <source>
        <dbReference type="Pfam" id="PF14905"/>
    </source>
</evidence>